<dbReference type="Proteomes" id="UP000013243">
    <property type="component" value="Chromosome"/>
</dbReference>
<dbReference type="CDD" id="cd13590">
    <property type="entry name" value="PBP2_PotD_PotF_like"/>
    <property type="match status" value="1"/>
</dbReference>
<dbReference type="PANTHER" id="PTHR30222">
    <property type="entry name" value="SPERMIDINE/PUTRESCINE-BINDING PERIPLASMIC PROTEIN"/>
    <property type="match status" value="1"/>
</dbReference>
<gene>
    <name evidence="8" type="ORF">K529_012750</name>
</gene>
<dbReference type="KEGG" id="rmb:K529_012750"/>
<proteinExistence type="inferred from homology"/>
<sequence>MNMLAKFGCAGVMAVSFAGAVQAEGALNLYNWGDYINPGILKKFTEETGIEVNLDTYSSNEEMLAKLQAGATGYDIVFPSVHMQDIMSKLDLLLQTDINQSAGFANIDPLSLRAKSDPEGVFCLPYAFGTVGIYYKPEITGEITGWEDFFAIPKKTGGRITLLDDMREVLAIGHVMNGTSVNSVDPAEITAAQDYILKQRPNVSAFTYDVPGLIATDDIAAAQYFIGMHVLTSNMENVKYVIPKEGGTLYQENMCVLKSAPNAENAKAFMEFYLRPEIAAMNVEQQFNGTPNIPARDLASDYIRNNHNITLPDETYERLQTFEDLGRGLRLYDRAWNTIRTAQ</sequence>
<dbReference type="AlphaFoldDB" id="A0A1B1A4W2"/>
<protein>
    <recommendedName>
        <fullName evidence="5">Putrescine-binding periplasmic protein</fullName>
    </recommendedName>
</protein>
<keyword evidence="3 7" id="KW-0732">Signal</keyword>
<keyword evidence="4 5" id="KW-0574">Periplasm</keyword>
<dbReference type="GO" id="GO:0019808">
    <property type="term" value="F:polyamine binding"/>
    <property type="evidence" value="ECO:0007669"/>
    <property type="project" value="InterPro"/>
</dbReference>
<accession>A0A1B1A4W2</accession>
<dbReference type="OrthoDB" id="9769319at2"/>
<evidence type="ECO:0000256" key="3">
    <source>
        <dbReference type="ARBA" id="ARBA00022729"/>
    </source>
</evidence>
<comment type="function">
    <text evidence="5">Required for the activity of the bacterial periplasmic transport system of putrescine.</text>
</comment>
<dbReference type="STRING" id="1265309.K529_012750"/>
<dbReference type="PANTHER" id="PTHR30222:SF17">
    <property type="entry name" value="SPERMIDINE_PUTRESCINE-BINDING PERIPLASMIC PROTEIN"/>
    <property type="match status" value="1"/>
</dbReference>
<organism evidence="8 9">
    <name type="scientific">Tritonibacter mobilis F1926</name>
    <dbReference type="NCBI Taxonomy" id="1265309"/>
    <lineage>
        <taxon>Bacteria</taxon>
        <taxon>Pseudomonadati</taxon>
        <taxon>Pseudomonadota</taxon>
        <taxon>Alphaproteobacteria</taxon>
        <taxon>Rhodobacterales</taxon>
        <taxon>Paracoccaceae</taxon>
        <taxon>Tritonibacter</taxon>
    </lineage>
</organism>
<feature type="binding site" evidence="6">
    <location>
        <begin position="165"/>
        <end position="168"/>
    </location>
    <ligand>
        <name>spermidine</name>
        <dbReference type="ChEBI" id="CHEBI:57834"/>
    </ligand>
</feature>
<evidence type="ECO:0000256" key="6">
    <source>
        <dbReference type="PIRSR" id="PIRSR019574-1"/>
    </source>
</evidence>
<reference evidence="8 9" key="1">
    <citation type="journal article" date="2016" name="ISME J.">
        <title>Global occurrence and heterogeneity of the Roseobacter-clade species Ruegeria mobilis.</title>
        <authorList>
            <person name="Sonnenschein E."/>
            <person name="Gram L."/>
        </authorList>
    </citation>
    <scope>NUCLEOTIDE SEQUENCE [LARGE SCALE GENOMIC DNA]</scope>
    <source>
        <strain evidence="8 9">F1926</strain>
    </source>
</reference>
<evidence type="ECO:0000256" key="2">
    <source>
        <dbReference type="ARBA" id="ARBA00022448"/>
    </source>
</evidence>
<name>A0A1B1A4W2_9RHOB</name>
<dbReference type="InterPro" id="IPR001188">
    <property type="entry name" value="Sperm_putr-bd"/>
</dbReference>
<dbReference type="SUPFAM" id="SSF53850">
    <property type="entry name" value="Periplasmic binding protein-like II"/>
    <property type="match status" value="1"/>
</dbReference>
<feature type="signal peptide" evidence="7">
    <location>
        <begin position="1"/>
        <end position="23"/>
    </location>
</feature>
<dbReference type="PIRSF" id="PIRSF019574">
    <property type="entry name" value="Periplasmic_polyamine_BP"/>
    <property type="match status" value="1"/>
</dbReference>
<dbReference type="EMBL" id="CP015230">
    <property type="protein sequence ID" value="ANP41640.1"/>
    <property type="molecule type" value="Genomic_DNA"/>
</dbReference>
<evidence type="ECO:0000256" key="4">
    <source>
        <dbReference type="ARBA" id="ARBA00022764"/>
    </source>
</evidence>
<evidence type="ECO:0000313" key="8">
    <source>
        <dbReference type="EMBL" id="ANP41640.1"/>
    </source>
</evidence>
<dbReference type="PRINTS" id="PR00909">
    <property type="entry name" value="SPERMDNBNDNG"/>
</dbReference>
<evidence type="ECO:0000256" key="7">
    <source>
        <dbReference type="SAM" id="SignalP"/>
    </source>
</evidence>
<feature type="chain" id="PRO_5008518395" description="Putrescine-binding periplasmic protein" evidence="7">
    <location>
        <begin position="24"/>
        <end position="343"/>
    </location>
</feature>
<dbReference type="GO" id="GO:0015846">
    <property type="term" value="P:polyamine transport"/>
    <property type="evidence" value="ECO:0007669"/>
    <property type="project" value="InterPro"/>
</dbReference>
<evidence type="ECO:0000256" key="1">
    <source>
        <dbReference type="ARBA" id="ARBA00004418"/>
    </source>
</evidence>
<evidence type="ECO:0000256" key="5">
    <source>
        <dbReference type="PIRNR" id="PIRNR019574"/>
    </source>
</evidence>
<dbReference type="InterPro" id="IPR006059">
    <property type="entry name" value="SBP"/>
</dbReference>
<comment type="similarity">
    <text evidence="5">Belongs to the bacterial solute-binding protein PotD/PotF family.</text>
</comment>
<dbReference type="Pfam" id="PF13416">
    <property type="entry name" value="SBP_bac_8"/>
    <property type="match status" value="1"/>
</dbReference>
<dbReference type="GeneID" id="28250718"/>
<dbReference type="RefSeq" id="WP_005645895.1">
    <property type="nucleotide sequence ID" value="NZ_CP015230.1"/>
</dbReference>
<comment type="subcellular location">
    <subcellularLocation>
        <location evidence="1 5">Periplasm</location>
    </subcellularLocation>
</comment>
<dbReference type="GO" id="GO:0042597">
    <property type="term" value="C:periplasmic space"/>
    <property type="evidence" value="ECO:0007669"/>
    <property type="project" value="UniProtKB-SubCell"/>
</dbReference>
<dbReference type="Gene3D" id="3.40.190.10">
    <property type="entry name" value="Periplasmic binding protein-like II"/>
    <property type="match status" value="2"/>
</dbReference>
<keyword evidence="2 5" id="KW-0813">Transport</keyword>
<evidence type="ECO:0000313" key="9">
    <source>
        <dbReference type="Proteomes" id="UP000013243"/>
    </source>
</evidence>